<comment type="similarity">
    <text evidence="1">Belongs to the glycosyl hydrolase 25 family.</text>
</comment>
<dbReference type="WBParaSite" id="ACRNAN_scaffold3943.g28916.t1">
    <property type="protein sequence ID" value="ACRNAN_scaffold3943.g28916.t1"/>
    <property type="gene ID" value="ACRNAN_scaffold3943.g28916"/>
</dbReference>
<dbReference type="PANTHER" id="PTHR23208:SF36">
    <property type="entry name" value="LYSOZYME-RELATED"/>
    <property type="match status" value="1"/>
</dbReference>
<dbReference type="PROSITE" id="PS51904">
    <property type="entry name" value="GLYCOSYL_HYDROL_F25_2"/>
    <property type="match status" value="1"/>
</dbReference>
<dbReference type="PANTHER" id="PTHR23208">
    <property type="entry name" value="LYSOZYME PROTEIN"/>
    <property type="match status" value="1"/>
</dbReference>
<organism evidence="4 5">
    <name type="scientific">Acrobeloides nanus</name>
    <dbReference type="NCBI Taxonomy" id="290746"/>
    <lineage>
        <taxon>Eukaryota</taxon>
        <taxon>Metazoa</taxon>
        <taxon>Ecdysozoa</taxon>
        <taxon>Nematoda</taxon>
        <taxon>Chromadorea</taxon>
        <taxon>Rhabditida</taxon>
        <taxon>Tylenchina</taxon>
        <taxon>Cephalobomorpha</taxon>
        <taxon>Cephaloboidea</taxon>
        <taxon>Cephalobidae</taxon>
        <taxon>Acrobeloides</taxon>
    </lineage>
</organism>
<feature type="chain" id="PRO_5037723667" evidence="3">
    <location>
        <begin position="25"/>
        <end position="298"/>
    </location>
</feature>
<protein>
    <submittedName>
        <fullName evidence="5">Lysozyme</fullName>
    </submittedName>
</protein>
<evidence type="ECO:0000256" key="3">
    <source>
        <dbReference type="SAM" id="SignalP"/>
    </source>
</evidence>
<proteinExistence type="inferred from homology"/>
<dbReference type="GO" id="GO:0016998">
    <property type="term" value="P:cell wall macromolecule catabolic process"/>
    <property type="evidence" value="ECO:0007669"/>
    <property type="project" value="InterPro"/>
</dbReference>
<accession>A0A914DV77</accession>
<keyword evidence="4" id="KW-1185">Reference proteome</keyword>
<sequence length="298" mass="32977">MPIQLQYTMKLVVVFLLFVLVVVGGTPLEKEGFLKLKSLPKYKEIGEKESPSTIPLAPPLPQIKAGYSFAVDISTPASVSNFQCLASNGYLAAFIRVYSPTGGGTVDMAGITSMQNAITNIGTEVYVAPQPSGFKQGYQQFDETYNAFKNRGLILKTIWLQVTSPLNWQTNQQLNINFITSFVQRALQYGVTPGIYTSFYDWQQITSSWTGLPSYGKVYLWYWNVLGQGVSGETSPDFSDFRSFGGMSVAHVKQFAQSENLCGLILNRNVYSATSKYVKAVSKQNKDEIQVGCVFSDC</sequence>
<evidence type="ECO:0000256" key="2">
    <source>
        <dbReference type="ARBA" id="ARBA00022729"/>
    </source>
</evidence>
<dbReference type="InterPro" id="IPR051595">
    <property type="entry name" value="GH25_Enzymes"/>
</dbReference>
<dbReference type="InterPro" id="IPR017853">
    <property type="entry name" value="GH"/>
</dbReference>
<reference evidence="5" key="1">
    <citation type="submission" date="2022-11" db="UniProtKB">
        <authorList>
            <consortium name="WormBaseParasite"/>
        </authorList>
    </citation>
    <scope>IDENTIFICATION</scope>
</reference>
<dbReference type="GO" id="GO:0009253">
    <property type="term" value="P:peptidoglycan catabolic process"/>
    <property type="evidence" value="ECO:0007669"/>
    <property type="project" value="InterPro"/>
</dbReference>
<dbReference type="GO" id="GO:0007165">
    <property type="term" value="P:signal transduction"/>
    <property type="evidence" value="ECO:0007669"/>
    <property type="project" value="TreeGrafter"/>
</dbReference>
<dbReference type="InterPro" id="IPR002053">
    <property type="entry name" value="Glyco_hydro_25"/>
</dbReference>
<name>A0A914DV77_9BILA</name>
<evidence type="ECO:0000256" key="1">
    <source>
        <dbReference type="ARBA" id="ARBA00010646"/>
    </source>
</evidence>
<evidence type="ECO:0000313" key="4">
    <source>
        <dbReference type="Proteomes" id="UP000887540"/>
    </source>
</evidence>
<dbReference type="GO" id="GO:0045087">
    <property type="term" value="P:innate immune response"/>
    <property type="evidence" value="ECO:0007669"/>
    <property type="project" value="TreeGrafter"/>
</dbReference>
<dbReference type="GO" id="GO:0003796">
    <property type="term" value="F:lysozyme activity"/>
    <property type="evidence" value="ECO:0007669"/>
    <property type="project" value="InterPro"/>
</dbReference>
<dbReference type="AlphaFoldDB" id="A0A914DV77"/>
<dbReference type="Gene3D" id="3.20.20.80">
    <property type="entry name" value="Glycosidases"/>
    <property type="match status" value="1"/>
</dbReference>
<feature type="signal peptide" evidence="3">
    <location>
        <begin position="1"/>
        <end position="24"/>
    </location>
</feature>
<dbReference type="Proteomes" id="UP000887540">
    <property type="component" value="Unplaced"/>
</dbReference>
<evidence type="ECO:0000313" key="5">
    <source>
        <dbReference type="WBParaSite" id="ACRNAN_scaffold3943.g28916.t1"/>
    </source>
</evidence>
<keyword evidence="2 3" id="KW-0732">Signal</keyword>
<dbReference type="SUPFAM" id="SSF51445">
    <property type="entry name" value="(Trans)glycosidases"/>
    <property type="match status" value="1"/>
</dbReference>